<comment type="caution">
    <text evidence="10">The sequence shown here is derived from an EMBL/GenBank/DDBJ whole genome shotgun (WGS) entry which is preliminary data.</text>
</comment>
<dbReference type="GO" id="GO:0005930">
    <property type="term" value="C:axoneme"/>
    <property type="evidence" value="ECO:0007669"/>
    <property type="project" value="UniProtKB-SubCell"/>
</dbReference>
<keyword evidence="2" id="KW-0963">Cytoplasm</keyword>
<evidence type="ECO:0000256" key="7">
    <source>
        <dbReference type="SAM" id="Coils"/>
    </source>
</evidence>
<evidence type="ECO:0000256" key="4">
    <source>
        <dbReference type="ARBA" id="ARBA00023273"/>
    </source>
</evidence>
<evidence type="ECO:0000256" key="2">
    <source>
        <dbReference type="ARBA" id="ARBA00022490"/>
    </source>
</evidence>
<evidence type="ECO:0000259" key="9">
    <source>
        <dbReference type="Pfam" id="PF14738"/>
    </source>
</evidence>
<dbReference type="PANTHER" id="PTHR22455">
    <property type="entry name" value="CILIA- AND FLAGELLA-ASSOCIATED PROTEIN 91"/>
    <property type="match status" value="1"/>
</dbReference>
<keyword evidence="7" id="KW-0175">Coiled coil</keyword>
<gene>
    <name evidence="10" type="ORF">P43SY_000442</name>
</gene>
<evidence type="ECO:0000256" key="8">
    <source>
        <dbReference type="SAM" id="MobiDB-lite"/>
    </source>
</evidence>
<evidence type="ECO:0000256" key="1">
    <source>
        <dbReference type="ARBA" id="ARBA00004430"/>
    </source>
</evidence>
<comment type="subcellular location">
    <subcellularLocation>
        <location evidence="1">Cytoplasm</location>
        <location evidence="1">Cytoskeleton</location>
        <location evidence="1">Cilium axoneme</location>
    </subcellularLocation>
</comment>
<dbReference type="Pfam" id="PF14738">
    <property type="entry name" value="CFAP91"/>
    <property type="match status" value="1"/>
</dbReference>
<accession>A0AAD5LKY4</accession>
<evidence type="ECO:0000256" key="3">
    <source>
        <dbReference type="ARBA" id="ARBA00023212"/>
    </source>
</evidence>
<dbReference type="InterPro" id="IPR032840">
    <property type="entry name" value="CFAP91_dom"/>
</dbReference>
<feature type="compositionally biased region" description="Polar residues" evidence="8">
    <location>
        <begin position="38"/>
        <end position="50"/>
    </location>
</feature>
<sequence>MVPSRPLDAVYDSIYTVSRSSGPFRKSAALRAAFAAASNNQKSRTGSANQAPPGYGAISGAHRVKYHQRPVLPHLHAEPPEVLLAPTAPPASLGAKKRSQDDDDASPTRSVGVQTMYRDSEAQTDPYSPDYTIKQSLTGKQESPEVLTLLHLHHQKGLPAGPAEIEVIERNRKKKAFEASLPPMTDEASFLLRKAMMETQETREWAYREAEIDALHEQRVELLRNALQERDKENEFLAEQRLEVLRQRLLHEKENTMERIQQERVTALRKLTKKRQHGHATSPRRDLRRDIIAEYADFGSKVYAPVTRGGKAGKVEIRELGIEREQYQQLDVLQEFETVIPSKMLVPSKLKPPSKAVRTAKDRKEAAIAAHLLKMESIIKKNKERGDADSPGGVGTAPSSPSTLLSRKRAQQQQQQLLMTRPPTPDYSLQRDDADDAMEDAVRLLQQLLRGRAVQNMMFDGRERRAELIQELRASDEAAAEAAKAAHNAGAELDEEETRVAASTMRKAEGEVISEMLDVLYKELDRAREIAKQRTFVDEAAEQRRRREVEEGGRRQAEDLVREREDEVFRHVERVHQETAMDWIDDLLQDVVKEQAHVAAMGELQVHSAAVGPMVLALERAGDSDEVVVKELVASLLLPQVQRQQLQHQVAQEERKYVTAVHALLTEATKTKQQKDDGTRTQ</sequence>
<evidence type="ECO:0000313" key="11">
    <source>
        <dbReference type="Proteomes" id="UP001209570"/>
    </source>
</evidence>
<evidence type="ECO:0000256" key="5">
    <source>
        <dbReference type="ARBA" id="ARBA00029468"/>
    </source>
</evidence>
<evidence type="ECO:0000313" key="10">
    <source>
        <dbReference type="EMBL" id="KAJ0402127.1"/>
    </source>
</evidence>
<feature type="region of interest" description="Disordered" evidence="8">
    <location>
        <begin position="84"/>
        <end position="130"/>
    </location>
</feature>
<protein>
    <recommendedName>
        <fullName evidence="6">Cilia- and flagella-associated protein 91</fullName>
    </recommendedName>
</protein>
<dbReference type="AlphaFoldDB" id="A0AAD5LKY4"/>
<proteinExistence type="inferred from homology"/>
<feature type="domain" description="CFAP91" evidence="9">
    <location>
        <begin position="113"/>
        <end position="270"/>
    </location>
</feature>
<organism evidence="10 11">
    <name type="scientific">Pythium insidiosum</name>
    <name type="common">Pythiosis disease agent</name>
    <dbReference type="NCBI Taxonomy" id="114742"/>
    <lineage>
        <taxon>Eukaryota</taxon>
        <taxon>Sar</taxon>
        <taxon>Stramenopiles</taxon>
        <taxon>Oomycota</taxon>
        <taxon>Peronosporomycetes</taxon>
        <taxon>Pythiales</taxon>
        <taxon>Pythiaceae</taxon>
        <taxon>Pythium</taxon>
    </lineage>
</organism>
<dbReference type="Proteomes" id="UP001209570">
    <property type="component" value="Unassembled WGS sequence"/>
</dbReference>
<dbReference type="EMBL" id="JAKCXM010000110">
    <property type="protein sequence ID" value="KAJ0402127.1"/>
    <property type="molecule type" value="Genomic_DNA"/>
</dbReference>
<keyword evidence="11" id="KW-1185">Reference proteome</keyword>
<feature type="coiled-coil region" evidence="7">
    <location>
        <begin position="220"/>
        <end position="270"/>
    </location>
</feature>
<feature type="region of interest" description="Disordered" evidence="8">
    <location>
        <begin position="383"/>
        <end position="431"/>
    </location>
</feature>
<dbReference type="PANTHER" id="PTHR22455:SF10">
    <property type="entry name" value="CILIA- AND FLAGELLA-ASSOCIATED PROTEIN 91"/>
    <property type="match status" value="1"/>
</dbReference>
<keyword evidence="3" id="KW-0206">Cytoskeleton</keyword>
<name>A0AAD5LKY4_PYTIN</name>
<keyword evidence="4" id="KW-0966">Cell projection</keyword>
<comment type="similarity">
    <text evidence="5">Belongs to the CFAP91 family.</text>
</comment>
<dbReference type="InterPro" id="IPR026720">
    <property type="entry name" value="CFAP91"/>
</dbReference>
<feature type="region of interest" description="Disordered" evidence="8">
    <location>
        <begin position="35"/>
        <end position="58"/>
    </location>
</feature>
<reference evidence="10" key="1">
    <citation type="submission" date="2021-12" db="EMBL/GenBank/DDBJ databases">
        <title>Prjna785345.</title>
        <authorList>
            <person name="Rujirawat T."/>
            <person name="Krajaejun T."/>
        </authorList>
    </citation>
    <scope>NUCLEOTIDE SEQUENCE</scope>
    <source>
        <strain evidence="10">Pi057C3</strain>
    </source>
</reference>
<evidence type="ECO:0000256" key="6">
    <source>
        <dbReference type="ARBA" id="ARBA00029555"/>
    </source>
</evidence>